<name>A0A2M8LIL9_9BACT</name>
<dbReference type="Proteomes" id="UP000231436">
    <property type="component" value="Unassembled WGS sequence"/>
</dbReference>
<dbReference type="Gene3D" id="3.40.50.150">
    <property type="entry name" value="Vaccinia Virus protein VP39"/>
    <property type="match status" value="1"/>
</dbReference>
<accession>A0A2M8LIL9</accession>
<dbReference type="EMBL" id="PFEU01000002">
    <property type="protein sequence ID" value="PJE77274.1"/>
    <property type="molecule type" value="Genomic_DNA"/>
</dbReference>
<evidence type="ECO:0000313" key="1">
    <source>
        <dbReference type="EMBL" id="PJE77274.1"/>
    </source>
</evidence>
<gene>
    <name evidence="1" type="ORF">COV05_00275</name>
</gene>
<dbReference type="InterPro" id="IPR029063">
    <property type="entry name" value="SAM-dependent_MTases_sf"/>
</dbReference>
<organism evidence="1 2">
    <name type="scientific">Candidatus Uhrbacteria bacterium CG10_big_fil_rev_8_21_14_0_10_48_16</name>
    <dbReference type="NCBI Taxonomy" id="1975038"/>
    <lineage>
        <taxon>Bacteria</taxon>
        <taxon>Candidatus Uhriibacteriota</taxon>
    </lineage>
</organism>
<proteinExistence type="predicted"/>
<reference evidence="2" key="1">
    <citation type="submission" date="2017-09" db="EMBL/GenBank/DDBJ databases">
        <title>Depth-based differentiation of microbial function through sediment-hosted aquifers and enrichment of novel symbionts in the deep terrestrial subsurface.</title>
        <authorList>
            <person name="Probst A.J."/>
            <person name="Ladd B."/>
            <person name="Jarett J.K."/>
            <person name="Geller-Mcgrath D.E."/>
            <person name="Sieber C.M.K."/>
            <person name="Emerson J.B."/>
            <person name="Anantharaman K."/>
            <person name="Thomas B.C."/>
            <person name="Malmstrom R."/>
            <person name="Stieglmeier M."/>
            <person name="Klingl A."/>
            <person name="Woyke T."/>
            <person name="Ryan C.M."/>
            <person name="Banfield J.F."/>
        </authorList>
    </citation>
    <scope>NUCLEOTIDE SEQUENCE [LARGE SCALE GENOMIC DNA]</scope>
</reference>
<dbReference type="AlphaFoldDB" id="A0A2M8LIL9"/>
<dbReference type="CDD" id="cd02440">
    <property type="entry name" value="AdoMet_MTases"/>
    <property type="match status" value="1"/>
</dbReference>
<protein>
    <recommendedName>
        <fullName evidence="3">Methyltransferase type 11 domain-containing protein</fullName>
    </recommendedName>
</protein>
<evidence type="ECO:0008006" key="3">
    <source>
        <dbReference type="Google" id="ProtNLM"/>
    </source>
</evidence>
<dbReference type="SUPFAM" id="SSF53335">
    <property type="entry name" value="S-adenosyl-L-methionine-dependent methyltransferases"/>
    <property type="match status" value="1"/>
</dbReference>
<comment type="caution">
    <text evidence="1">The sequence shown here is derived from an EMBL/GenBank/DDBJ whole genome shotgun (WGS) entry which is preliminary data.</text>
</comment>
<dbReference type="Pfam" id="PF13489">
    <property type="entry name" value="Methyltransf_23"/>
    <property type="match status" value="1"/>
</dbReference>
<evidence type="ECO:0000313" key="2">
    <source>
        <dbReference type="Proteomes" id="UP000231436"/>
    </source>
</evidence>
<sequence>MFEKKTITPPSPHPLTYHLLGAGVLLVNKFRYALRGYREPRPFAVSDEQRAIDYDRHVVTNWLDALHDYTRQTVSGKVVLELGPGADLGPALFLLNQGAKHYLTVDANRLIDQTSHTFYQTLLSDFEDGPELKTEIEKTLSGNGDRIQYIVDPQFQLENIQTEGVDVVVSQAAFEHFSDIQRTFSQLSQIVKPGGVLIAEVDLMTHTGAMRSRDPLNIYRYSDFFYRLMNFSGIPNRFRPFEYTQALHTNDWYNVEVIPLQTLPSTYVDQIRPQLARRFRSLDTDMHILSFLLRATKR</sequence>